<evidence type="ECO:0000256" key="8">
    <source>
        <dbReference type="SAM" id="SignalP"/>
    </source>
</evidence>
<keyword evidence="6" id="KW-0624">Polysaccharide degradation</keyword>
<keyword evidence="8" id="KW-0732">Signal</keyword>
<dbReference type="InterPro" id="IPR018087">
    <property type="entry name" value="Glyco_hydro_5_CS"/>
</dbReference>
<reference evidence="10 11" key="1">
    <citation type="submission" date="2019-08" db="EMBL/GenBank/DDBJ databases">
        <title>In-depth cultivation of the pig gut microbiome towards novel bacterial diversity and tailored functional studies.</title>
        <authorList>
            <person name="Wylensek D."/>
            <person name="Hitch T.C.A."/>
            <person name="Clavel T."/>
        </authorList>
    </citation>
    <scope>NUCLEOTIDE SEQUENCE [LARGE SCALE GENOMIC DNA]</scope>
    <source>
        <strain evidence="10 11">BBE-744-WT-12</strain>
    </source>
</reference>
<dbReference type="Gene3D" id="3.20.20.80">
    <property type="entry name" value="Glycosidases"/>
    <property type="match status" value="1"/>
</dbReference>
<dbReference type="Pfam" id="PF00150">
    <property type="entry name" value="Cellulase"/>
    <property type="match status" value="1"/>
</dbReference>
<dbReference type="RefSeq" id="WP_106055371.1">
    <property type="nucleotide sequence ID" value="NZ_VUNS01000013.1"/>
</dbReference>
<feature type="signal peptide" evidence="8">
    <location>
        <begin position="1"/>
        <end position="22"/>
    </location>
</feature>
<evidence type="ECO:0000256" key="1">
    <source>
        <dbReference type="ARBA" id="ARBA00005641"/>
    </source>
</evidence>
<feature type="chain" id="PRO_5032495549" evidence="8">
    <location>
        <begin position="23"/>
        <end position="353"/>
    </location>
</feature>
<comment type="similarity">
    <text evidence="1 7">Belongs to the glycosyl hydrolase 5 (cellulase A) family.</text>
</comment>
<dbReference type="PROSITE" id="PS00659">
    <property type="entry name" value="GLYCOSYL_HYDROL_F5"/>
    <property type="match status" value="1"/>
</dbReference>
<dbReference type="Proteomes" id="UP000435649">
    <property type="component" value="Unassembled WGS sequence"/>
</dbReference>
<name>A0A844G4D4_9BACT</name>
<keyword evidence="4" id="KW-0119">Carbohydrate metabolism</keyword>
<dbReference type="GO" id="GO:0005576">
    <property type="term" value="C:extracellular region"/>
    <property type="evidence" value="ECO:0007669"/>
    <property type="project" value="TreeGrafter"/>
</dbReference>
<dbReference type="GO" id="GO:0008422">
    <property type="term" value="F:beta-glucosidase activity"/>
    <property type="evidence" value="ECO:0007669"/>
    <property type="project" value="TreeGrafter"/>
</dbReference>
<evidence type="ECO:0000256" key="5">
    <source>
        <dbReference type="ARBA" id="ARBA00023295"/>
    </source>
</evidence>
<dbReference type="InterPro" id="IPR001547">
    <property type="entry name" value="Glyco_hydro_5"/>
</dbReference>
<accession>A0A844G4D4</accession>
<dbReference type="EMBL" id="VUNS01000013">
    <property type="protein sequence ID" value="MST97824.1"/>
    <property type="molecule type" value="Genomic_DNA"/>
</dbReference>
<dbReference type="InterPro" id="IPR017853">
    <property type="entry name" value="GH"/>
</dbReference>
<organism evidence="10 11">
    <name type="scientific">Victivallis lenta</name>
    <dbReference type="NCBI Taxonomy" id="2606640"/>
    <lineage>
        <taxon>Bacteria</taxon>
        <taxon>Pseudomonadati</taxon>
        <taxon>Lentisphaerota</taxon>
        <taxon>Lentisphaeria</taxon>
        <taxon>Victivallales</taxon>
        <taxon>Victivallaceae</taxon>
        <taxon>Victivallis</taxon>
    </lineage>
</organism>
<evidence type="ECO:0000256" key="6">
    <source>
        <dbReference type="ARBA" id="ARBA00023326"/>
    </source>
</evidence>
<keyword evidence="2 7" id="KW-0378">Hydrolase</keyword>
<sequence>MRNILKLLCLMLAAGCSAAVSAAGIAAWDRPLRGVMVSERIGEEDIAVLNDWNVNLVRWQLRWQDFPKSPADTADAAAYDRWLGEALAHFDTRLPLLRKYGIRVVLDLHTPPGGRIHPGAACRMFTEAAFQKQFIETWKRIAARYRGNPDIIGYDLMNEPVVPAVPGEGCRPWRELASDAVRAIRNIDPEMPVVFENQQWAIPNTLTNFRPLPFRDVIYSIHFYYPYEVAFQGLNGSPAGIEYPGTINGEMWDRARLEKELLPVIDLQKKHDVRIFIGEFSCIRWAPEGTGRRLLADMISIFEERKWAWTYHAFREWSGWSVEHSRNPAEQERALCPTDREQLLREAFSQNRK</sequence>
<dbReference type="GO" id="GO:0030245">
    <property type="term" value="P:cellulose catabolic process"/>
    <property type="evidence" value="ECO:0007669"/>
    <property type="project" value="UniProtKB-KW"/>
</dbReference>
<dbReference type="AlphaFoldDB" id="A0A844G4D4"/>
<dbReference type="GO" id="GO:0009986">
    <property type="term" value="C:cell surface"/>
    <property type="evidence" value="ECO:0007669"/>
    <property type="project" value="TreeGrafter"/>
</dbReference>
<proteinExistence type="inferred from homology"/>
<dbReference type="SUPFAM" id="SSF51445">
    <property type="entry name" value="(Trans)glycosidases"/>
    <property type="match status" value="1"/>
</dbReference>
<evidence type="ECO:0000256" key="7">
    <source>
        <dbReference type="RuleBase" id="RU361153"/>
    </source>
</evidence>
<evidence type="ECO:0000313" key="10">
    <source>
        <dbReference type="EMBL" id="MST97824.1"/>
    </source>
</evidence>
<protein>
    <submittedName>
        <fullName evidence="10">Glycoside hydrolase family 5 protein</fullName>
    </submittedName>
</protein>
<dbReference type="PANTHER" id="PTHR31297">
    <property type="entry name" value="GLUCAN ENDO-1,6-BETA-GLUCOSIDASE B"/>
    <property type="match status" value="1"/>
</dbReference>
<evidence type="ECO:0000256" key="3">
    <source>
        <dbReference type="ARBA" id="ARBA00023001"/>
    </source>
</evidence>
<dbReference type="InterPro" id="IPR050386">
    <property type="entry name" value="Glycosyl_hydrolase_5"/>
</dbReference>
<evidence type="ECO:0000256" key="4">
    <source>
        <dbReference type="ARBA" id="ARBA00023277"/>
    </source>
</evidence>
<dbReference type="PANTHER" id="PTHR31297:SF41">
    <property type="entry name" value="ENDOGLUCANASE, PUTATIVE (AFU_ORTHOLOGUE AFUA_5G01830)-RELATED"/>
    <property type="match status" value="1"/>
</dbReference>
<evidence type="ECO:0000313" key="11">
    <source>
        <dbReference type="Proteomes" id="UP000435649"/>
    </source>
</evidence>
<keyword evidence="11" id="KW-1185">Reference proteome</keyword>
<feature type="domain" description="Glycoside hydrolase family 5" evidence="9">
    <location>
        <begin position="41"/>
        <end position="311"/>
    </location>
</feature>
<evidence type="ECO:0000259" key="9">
    <source>
        <dbReference type="Pfam" id="PF00150"/>
    </source>
</evidence>
<keyword evidence="3" id="KW-0136">Cellulose degradation</keyword>
<evidence type="ECO:0000256" key="2">
    <source>
        <dbReference type="ARBA" id="ARBA00022801"/>
    </source>
</evidence>
<gene>
    <name evidence="10" type="ORF">FYJ85_12330</name>
</gene>
<keyword evidence="5 7" id="KW-0326">Glycosidase</keyword>
<comment type="caution">
    <text evidence="10">The sequence shown here is derived from an EMBL/GenBank/DDBJ whole genome shotgun (WGS) entry which is preliminary data.</text>
</comment>